<feature type="transmembrane region" description="Helical" evidence="1">
    <location>
        <begin position="12"/>
        <end position="39"/>
    </location>
</feature>
<evidence type="ECO:0000313" key="2">
    <source>
        <dbReference type="EMBL" id="MCA9302336.1"/>
    </source>
</evidence>
<gene>
    <name evidence="2" type="ORF">KDA10_03210</name>
</gene>
<dbReference type="EMBL" id="JAGQNY010000012">
    <property type="protein sequence ID" value="MCA9302336.1"/>
    <property type="molecule type" value="Genomic_DNA"/>
</dbReference>
<organism evidence="2 3">
    <name type="scientific">candidate division WWE3 bacterium</name>
    <dbReference type="NCBI Taxonomy" id="2053526"/>
    <lineage>
        <taxon>Bacteria</taxon>
        <taxon>Katanobacteria</taxon>
    </lineage>
</organism>
<dbReference type="InterPro" id="IPR003425">
    <property type="entry name" value="CCB3/YggT"/>
</dbReference>
<reference evidence="2" key="2">
    <citation type="journal article" date="2021" name="Microbiome">
        <title>Successional dynamics and alternative stable states in a saline activated sludge microbial community over 9 years.</title>
        <authorList>
            <person name="Wang Y."/>
            <person name="Ye J."/>
            <person name="Ju F."/>
            <person name="Liu L."/>
            <person name="Boyd J.A."/>
            <person name="Deng Y."/>
            <person name="Parks D.H."/>
            <person name="Jiang X."/>
            <person name="Yin X."/>
            <person name="Woodcroft B.J."/>
            <person name="Tyson G.W."/>
            <person name="Hugenholtz P."/>
            <person name="Polz M.F."/>
            <person name="Zhang T."/>
        </authorList>
    </citation>
    <scope>NUCLEOTIDE SEQUENCE</scope>
    <source>
        <strain evidence="2">HKST-UBA80</strain>
    </source>
</reference>
<sequence length="122" mass="13634">MNTKKIAKIIDIGTMVVGFLLGFRIILKFLGASTAAPFVKWLYEFTSGMLAPFNGIFPSPMLGRTSVVDISAFFAMIVYLLLGYFIGELVESSGGTLKIRDWRKKNYKDITKDDTLSQNPRV</sequence>
<dbReference type="GO" id="GO:0016020">
    <property type="term" value="C:membrane"/>
    <property type="evidence" value="ECO:0007669"/>
    <property type="project" value="InterPro"/>
</dbReference>
<evidence type="ECO:0000313" key="3">
    <source>
        <dbReference type="Proteomes" id="UP000714817"/>
    </source>
</evidence>
<proteinExistence type="predicted"/>
<keyword evidence="1" id="KW-1133">Transmembrane helix</keyword>
<accession>A0A955E1E9</accession>
<evidence type="ECO:0000256" key="1">
    <source>
        <dbReference type="SAM" id="Phobius"/>
    </source>
</evidence>
<protein>
    <submittedName>
        <fullName evidence="2">YggT family protein</fullName>
    </submittedName>
</protein>
<dbReference type="AlphaFoldDB" id="A0A955E1E9"/>
<reference evidence="2" key="1">
    <citation type="submission" date="2020-04" db="EMBL/GenBank/DDBJ databases">
        <authorList>
            <person name="Zhang T."/>
        </authorList>
    </citation>
    <scope>NUCLEOTIDE SEQUENCE</scope>
    <source>
        <strain evidence="2">HKST-UBA80</strain>
    </source>
</reference>
<name>A0A955E1E9_UNCKA</name>
<comment type="caution">
    <text evidence="2">The sequence shown here is derived from an EMBL/GenBank/DDBJ whole genome shotgun (WGS) entry which is preliminary data.</text>
</comment>
<keyword evidence="1" id="KW-0472">Membrane</keyword>
<feature type="transmembrane region" description="Helical" evidence="1">
    <location>
        <begin position="70"/>
        <end position="90"/>
    </location>
</feature>
<keyword evidence="1" id="KW-0812">Transmembrane</keyword>
<dbReference type="Pfam" id="PF02325">
    <property type="entry name" value="CCB3_YggT"/>
    <property type="match status" value="1"/>
</dbReference>
<dbReference type="Proteomes" id="UP000714817">
    <property type="component" value="Unassembled WGS sequence"/>
</dbReference>